<feature type="chain" id="PRO_5026343674" evidence="7">
    <location>
        <begin position="32"/>
        <end position="143"/>
    </location>
</feature>
<gene>
    <name evidence="8" type="ORF">EIZ62_12515</name>
</gene>
<organism evidence="8 9">
    <name type="scientific">Streptomyces ficellus</name>
    <dbReference type="NCBI Taxonomy" id="1977088"/>
    <lineage>
        <taxon>Bacteria</taxon>
        <taxon>Bacillati</taxon>
        <taxon>Actinomycetota</taxon>
        <taxon>Actinomycetes</taxon>
        <taxon>Kitasatosporales</taxon>
        <taxon>Streptomycetaceae</taxon>
        <taxon>Streptomyces</taxon>
    </lineage>
</organism>
<accession>A0A6I6F7M3</accession>
<keyword evidence="5" id="KW-1133">Transmembrane helix</keyword>
<evidence type="ECO:0000256" key="3">
    <source>
        <dbReference type="ARBA" id="ARBA00022475"/>
    </source>
</evidence>
<dbReference type="EMBL" id="CP034279">
    <property type="protein sequence ID" value="QGV78981.1"/>
    <property type="molecule type" value="Genomic_DNA"/>
</dbReference>
<name>A0A6I6F7M3_9ACTN</name>
<dbReference type="Gene3D" id="2.60.40.2880">
    <property type="entry name" value="MmpS1-5, C-terminal soluble domain"/>
    <property type="match status" value="1"/>
</dbReference>
<proteinExistence type="inferred from homology"/>
<dbReference type="AlphaFoldDB" id="A0A6I6F7M3"/>
<evidence type="ECO:0000256" key="2">
    <source>
        <dbReference type="ARBA" id="ARBA00007531"/>
    </source>
</evidence>
<keyword evidence="3" id="KW-1003">Cell membrane</keyword>
<sequence length="143" mass="14814">MNRTSRTSRTIASALVAGGLVLGLGACSAVADEAAKQVEKEVNEQYEVTYEITGKGIDSIDYHTDGGDATTPKIESVKKPALPWKKTVKLRGLLPPGVLPVAVDPAGVEMSCKITYKGKVIQEQTAKGMAAATGCIAVSPVAG</sequence>
<dbReference type="PROSITE" id="PS51257">
    <property type="entry name" value="PROKAR_LIPOPROTEIN"/>
    <property type="match status" value="1"/>
</dbReference>
<dbReference type="RefSeq" id="WP_156692769.1">
    <property type="nucleotide sequence ID" value="NZ_CP034279.1"/>
</dbReference>
<evidence type="ECO:0000256" key="7">
    <source>
        <dbReference type="SAM" id="SignalP"/>
    </source>
</evidence>
<dbReference type="OrthoDB" id="4312835at2"/>
<feature type="signal peptide" evidence="7">
    <location>
        <begin position="1"/>
        <end position="31"/>
    </location>
</feature>
<comment type="subcellular location">
    <subcellularLocation>
        <location evidence="1">Cell membrane</location>
    </subcellularLocation>
</comment>
<dbReference type="InterPro" id="IPR008693">
    <property type="entry name" value="MmpS"/>
</dbReference>
<keyword evidence="7" id="KW-0732">Signal</keyword>
<evidence type="ECO:0000313" key="9">
    <source>
        <dbReference type="Proteomes" id="UP000422572"/>
    </source>
</evidence>
<dbReference type="Pfam" id="PF05423">
    <property type="entry name" value="Mycobact_memb"/>
    <property type="match status" value="1"/>
</dbReference>
<dbReference type="GO" id="GO:0005886">
    <property type="term" value="C:plasma membrane"/>
    <property type="evidence" value="ECO:0007669"/>
    <property type="project" value="UniProtKB-SubCell"/>
</dbReference>
<dbReference type="Proteomes" id="UP000422572">
    <property type="component" value="Chromosome"/>
</dbReference>
<protein>
    <submittedName>
        <fullName evidence="8">Uncharacterized protein</fullName>
    </submittedName>
</protein>
<keyword evidence="4" id="KW-0812">Transmembrane</keyword>
<dbReference type="InterPro" id="IPR038468">
    <property type="entry name" value="MmpS_C"/>
</dbReference>
<evidence type="ECO:0000256" key="4">
    <source>
        <dbReference type="ARBA" id="ARBA00022692"/>
    </source>
</evidence>
<evidence type="ECO:0000256" key="1">
    <source>
        <dbReference type="ARBA" id="ARBA00004236"/>
    </source>
</evidence>
<dbReference type="KEGG" id="sfic:EIZ62_12515"/>
<comment type="similarity">
    <text evidence="2">Belongs to the MmpS family.</text>
</comment>
<evidence type="ECO:0000256" key="6">
    <source>
        <dbReference type="ARBA" id="ARBA00023136"/>
    </source>
</evidence>
<keyword evidence="9" id="KW-1185">Reference proteome</keyword>
<reference evidence="8 9" key="1">
    <citation type="submission" date="2018-12" db="EMBL/GenBank/DDBJ databases">
        <title>Complete genome sequence of Streptomyces ficellus NRRL8067, the producer of ficellomycin, feldamycin and nojirimycin.</title>
        <authorList>
            <person name="Zhang H."/>
            <person name="Yue R."/>
            <person name="Liu Y."/>
            <person name="Li M."/>
            <person name="Mu H."/>
            <person name="Zhang J."/>
        </authorList>
    </citation>
    <scope>NUCLEOTIDE SEQUENCE [LARGE SCALE GENOMIC DNA]</scope>
    <source>
        <strain evidence="8 9">NRRL 8067</strain>
    </source>
</reference>
<evidence type="ECO:0000256" key="5">
    <source>
        <dbReference type="ARBA" id="ARBA00022989"/>
    </source>
</evidence>
<evidence type="ECO:0000313" key="8">
    <source>
        <dbReference type="EMBL" id="QGV78981.1"/>
    </source>
</evidence>
<keyword evidence="6" id="KW-0472">Membrane</keyword>